<keyword evidence="3" id="KW-1185">Reference proteome</keyword>
<sequence length="253" mass="29833">MKKLLVITLLLPSFAFAQINESDTMLFQARLSLSGNWQTGNVEMLAWRGRADVSFAPVKKVVFKSQNSYLYQEFFKRQADEDIFSRNFLYLNPQAQVYPFAIAFLSTNFRREIDFRYFVGLGLTWQVIRHQKHLLKVALSGIYESSDFVKTTFNASQYNGNQFIQTWRTTFWLFGRHQLARRKLIFHYDFYAQPSVEQSNNLRWQAEVGLDIPLWKGLGFSSNFIYTYESIVAERQKNQDSILTFGFSYQFKK</sequence>
<evidence type="ECO:0000256" key="1">
    <source>
        <dbReference type="SAM" id="SignalP"/>
    </source>
</evidence>
<evidence type="ECO:0000313" key="3">
    <source>
        <dbReference type="Proteomes" id="UP000199513"/>
    </source>
</evidence>
<protein>
    <recommendedName>
        <fullName evidence="4">DUF481 domain-containing protein</fullName>
    </recommendedName>
</protein>
<dbReference type="EMBL" id="FONY01000003">
    <property type="protein sequence ID" value="SFE58153.1"/>
    <property type="molecule type" value="Genomic_DNA"/>
</dbReference>
<dbReference type="InterPro" id="IPR007433">
    <property type="entry name" value="DUF481"/>
</dbReference>
<feature type="signal peptide" evidence="1">
    <location>
        <begin position="1"/>
        <end position="17"/>
    </location>
</feature>
<dbReference type="Pfam" id="PF04338">
    <property type="entry name" value="DUF481"/>
    <property type="match status" value="1"/>
</dbReference>
<dbReference type="RefSeq" id="WP_091539699.1">
    <property type="nucleotide sequence ID" value="NZ_FONY01000003.1"/>
</dbReference>
<proteinExistence type="predicted"/>
<dbReference type="AlphaFoldDB" id="A0A1I2BS51"/>
<evidence type="ECO:0008006" key="4">
    <source>
        <dbReference type="Google" id="ProtNLM"/>
    </source>
</evidence>
<name>A0A1I2BS51_9BACT</name>
<dbReference type="STRING" id="1003.SAMN04488541_1003108"/>
<keyword evidence="1" id="KW-0732">Signal</keyword>
<feature type="chain" id="PRO_5011795902" description="DUF481 domain-containing protein" evidence="1">
    <location>
        <begin position="18"/>
        <end position="253"/>
    </location>
</feature>
<dbReference type="OrthoDB" id="821377at2"/>
<evidence type="ECO:0000313" key="2">
    <source>
        <dbReference type="EMBL" id="SFE58153.1"/>
    </source>
</evidence>
<gene>
    <name evidence="2" type="ORF">SAMN04488541_1003108</name>
</gene>
<reference evidence="2 3" key="1">
    <citation type="submission" date="2016-10" db="EMBL/GenBank/DDBJ databases">
        <authorList>
            <person name="de Groot N.N."/>
        </authorList>
    </citation>
    <scope>NUCLEOTIDE SEQUENCE [LARGE SCALE GENOMIC DNA]</scope>
    <source>
        <strain>GEY</strain>
        <strain evidence="3">DSM 9560</strain>
    </source>
</reference>
<dbReference type="Proteomes" id="UP000199513">
    <property type="component" value="Unassembled WGS sequence"/>
</dbReference>
<accession>A0A1I2BS51</accession>
<organism evidence="2 3">
    <name type="scientific">Thermoflexibacter ruber</name>
    <dbReference type="NCBI Taxonomy" id="1003"/>
    <lineage>
        <taxon>Bacteria</taxon>
        <taxon>Pseudomonadati</taxon>
        <taxon>Bacteroidota</taxon>
        <taxon>Cytophagia</taxon>
        <taxon>Cytophagales</taxon>
        <taxon>Thermoflexibacteraceae</taxon>
        <taxon>Thermoflexibacter</taxon>
    </lineage>
</organism>